<dbReference type="Proteomes" id="UP000676649">
    <property type="component" value="Chromosome"/>
</dbReference>
<keyword evidence="2" id="KW-0812">Transmembrane</keyword>
<dbReference type="InterPro" id="IPR051544">
    <property type="entry name" value="TPS_OM_transporter"/>
</dbReference>
<feature type="domain" description="Polypeptide-transport-associated ShlB-type" evidence="6">
    <location>
        <begin position="40"/>
        <end position="113"/>
    </location>
</feature>
<gene>
    <name evidence="7" type="ORF">KEF85_10950</name>
</gene>
<dbReference type="RefSeq" id="WP_215580454.1">
    <property type="nucleotide sequence ID" value="NZ_CP073754.1"/>
</dbReference>
<evidence type="ECO:0000256" key="1">
    <source>
        <dbReference type="ARBA" id="ARBA00022452"/>
    </source>
</evidence>
<dbReference type="Gene3D" id="3.10.20.310">
    <property type="entry name" value="membrane protein fhac"/>
    <property type="match status" value="1"/>
</dbReference>
<dbReference type="AlphaFoldDB" id="A0A975ML86"/>
<feature type="signal peptide" evidence="4">
    <location>
        <begin position="1"/>
        <end position="32"/>
    </location>
</feature>
<evidence type="ECO:0000259" key="6">
    <source>
        <dbReference type="Pfam" id="PF08479"/>
    </source>
</evidence>
<evidence type="ECO:0000256" key="3">
    <source>
        <dbReference type="ARBA" id="ARBA00023237"/>
    </source>
</evidence>
<evidence type="ECO:0000313" key="8">
    <source>
        <dbReference type="Proteomes" id="UP000676649"/>
    </source>
</evidence>
<evidence type="ECO:0000256" key="4">
    <source>
        <dbReference type="SAM" id="SignalP"/>
    </source>
</evidence>
<evidence type="ECO:0000313" key="7">
    <source>
        <dbReference type="EMBL" id="QWF69877.1"/>
    </source>
</evidence>
<proteinExistence type="predicted"/>
<dbReference type="GO" id="GO:0008320">
    <property type="term" value="F:protein transmembrane transporter activity"/>
    <property type="evidence" value="ECO:0007669"/>
    <property type="project" value="TreeGrafter"/>
</dbReference>
<dbReference type="EMBL" id="CP073754">
    <property type="protein sequence ID" value="QWF69877.1"/>
    <property type="molecule type" value="Genomic_DNA"/>
</dbReference>
<accession>A0A975ML86</accession>
<dbReference type="PANTHER" id="PTHR34597">
    <property type="entry name" value="SLR1661 PROTEIN"/>
    <property type="match status" value="1"/>
</dbReference>
<dbReference type="InterPro" id="IPR005565">
    <property type="entry name" value="Hemolysn_activator_HlyB_C"/>
</dbReference>
<feature type="chain" id="PRO_5037698881" evidence="4">
    <location>
        <begin position="33"/>
        <end position="553"/>
    </location>
</feature>
<reference evidence="7" key="1">
    <citation type="submission" date="2021-04" db="EMBL/GenBank/DDBJ databases">
        <title>Draft genome sequence data of methanotrophic Methylovulum sp. strain S1L and Methylomonas sp. strain S2AM isolated from boreal lake water columns.</title>
        <authorList>
            <person name="Rissanen A.J."/>
            <person name="Mangayil R."/>
            <person name="Svenning M.M."/>
            <person name="Khanongnuch R."/>
        </authorList>
    </citation>
    <scope>NUCLEOTIDE SEQUENCE</scope>
    <source>
        <strain evidence="7">S2AM</strain>
    </source>
</reference>
<dbReference type="PANTHER" id="PTHR34597:SF6">
    <property type="entry name" value="BLR6126 PROTEIN"/>
    <property type="match status" value="1"/>
</dbReference>
<keyword evidence="1" id="KW-0472">Membrane</keyword>
<organism evidence="7 8">
    <name type="scientific">Methylomonas paludis</name>
    <dbReference type="NCBI Taxonomy" id="1173101"/>
    <lineage>
        <taxon>Bacteria</taxon>
        <taxon>Pseudomonadati</taxon>
        <taxon>Pseudomonadota</taxon>
        <taxon>Gammaproteobacteria</taxon>
        <taxon>Methylococcales</taxon>
        <taxon>Methylococcaceae</taxon>
        <taxon>Methylomonas</taxon>
    </lineage>
</organism>
<keyword evidence="3" id="KW-0998">Cell outer membrane</keyword>
<feature type="domain" description="Haemolysin activator HlyB C-terminal" evidence="5">
    <location>
        <begin position="194"/>
        <end position="513"/>
    </location>
</feature>
<dbReference type="GO" id="GO:0098046">
    <property type="term" value="C:type V protein secretion system complex"/>
    <property type="evidence" value="ECO:0007669"/>
    <property type="project" value="TreeGrafter"/>
</dbReference>
<dbReference type="GO" id="GO:0046819">
    <property type="term" value="P:protein secretion by the type V secretion system"/>
    <property type="evidence" value="ECO:0007669"/>
    <property type="project" value="TreeGrafter"/>
</dbReference>
<dbReference type="Pfam" id="PF08479">
    <property type="entry name" value="POTRA_2"/>
    <property type="match status" value="1"/>
</dbReference>
<name>A0A975ML86_9GAMM</name>
<keyword evidence="1" id="KW-1134">Transmembrane beta strand</keyword>
<dbReference type="KEGG" id="mpad:KEF85_10950"/>
<evidence type="ECO:0000259" key="5">
    <source>
        <dbReference type="Pfam" id="PF03865"/>
    </source>
</evidence>
<keyword evidence="8" id="KW-1185">Reference proteome</keyword>
<dbReference type="Gene3D" id="2.40.160.50">
    <property type="entry name" value="membrane protein fhac: a member of the omp85/tpsb transporter family"/>
    <property type="match status" value="1"/>
</dbReference>
<keyword evidence="4" id="KW-0732">Signal</keyword>
<dbReference type="InterPro" id="IPR013686">
    <property type="entry name" value="Polypept-transport_assoc_ShlB"/>
</dbReference>
<evidence type="ECO:0000256" key="2">
    <source>
        <dbReference type="ARBA" id="ARBA00022692"/>
    </source>
</evidence>
<protein>
    <submittedName>
        <fullName evidence="7">ShlB/FhaC/HecB family hemolysin secretion/activation protein</fullName>
    </submittedName>
</protein>
<sequence>MYDSLTAAYKQRKLFYLTLCLLNCLNPNPALAAAKSVDIAIQGFVIEGNHVLTDAQLQAQLLPFLGPGRRFADIQKALETLQQFYRDQGYGEAVVSVPAQELNAGIIRFSVIEPILADIHVEYQPESLRAFYPESKIRANLPALQSGLLLRSVDISQNIQLANENPARKMAVVLSPGADKTQLDATVKVSGLPPRKAYTTIDNTGTALTGEYRMGFGLQHANLWGRDHVGTFNYITPIESPTHVNLFSGSYRIPLYGWGDSLDISAAKSDVGNSSTDTVAGPLQFAGSGEIYALNYNLLLPRWGEYSHRLVAGYNYRQFNNHCTIGVFGSQACGPSGHEISLMPLSVNYSGQFSWQAQTLSFYLLGAHNLPGMAHGSQNDFTQLRPALNGGGGAPAEYNVFRSGFNFNALLVEDWQLRLAGNGQFSPDALVYAEQFSLAGSTMVRGFWEREVTRDTGFVLNNEIYGPDLAELTKLGDHLRGLVFYDYGAGQNNALNGERKQALDLNSVGFGIRLGFNQSLQLKFDGSYVLSGAASHPDGDVRGHLSVYLPYSF</sequence>
<dbReference type="Pfam" id="PF03865">
    <property type="entry name" value="ShlB"/>
    <property type="match status" value="1"/>
</dbReference>